<dbReference type="InterPro" id="IPR046358">
    <property type="entry name" value="Flagellin_C"/>
</dbReference>
<dbReference type="PRINTS" id="PR00207">
    <property type="entry name" value="FLAGELLIN"/>
</dbReference>
<dbReference type="GO" id="GO:0005198">
    <property type="term" value="F:structural molecule activity"/>
    <property type="evidence" value="ECO:0007669"/>
    <property type="project" value="UniProtKB-UniRule"/>
</dbReference>
<reference evidence="6" key="1">
    <citation type="submission" date="2019-03" db="EMBL/GenBank/DDBJ databases">
        <title>Lake Tanganyika Metagenome-Assembled Genomes (MAGs).</title>
        <authorList>
            <person name="Tran P."/>
        </authorList>
    </citation>
    <scope>NUCLEOTIDE SEQUENCE</scope>
    <source>
        <strain evidence="6">M_DeepCast_400m_m2_100</strain>
    </source>
</reference>
<keyword evidence="2 3" id="KW-0975">Bacterial flagellum</keyword>
<evidence type="ECO:0000256" key="1">
    <source>
        <dbReference type="ARBA" id="ARBA00005709"/>
    </source>
</evidence>
<dbReference type="SUPFAM" id="SSF64518">
    <property type="entry name" value="Phase 1 flagellin"/>
    <property type="match status" value="1"/>
</dbReference>
<dbReference type="PANTHER" id="PTHR42792:SF2">
    <property type="entry name" value="FLAGELLIN"/>
    <property type="match status" value="1"/>
</dbReference>
<dbReference type="Gene3D" id="1.20.120.340">
    <property type="entry name" value="Flagellar protein FliS"/>
    <property type="match status" value="1"/>
</dbReference>
<feature type="domain" description="Flagellin N-terminal" evidence="4">
    <location>
        <begin position="9"/>
        <end position="145"/>
    </location>
</feature>
<comment type="subcellular location">
    <subcellularLocation>
        <location evidence="3">Secreted</location>
    </subcellularLocation>
    <subcellularLocation>
        <location evidence="3">Bacterial flagellum</location>
    </subcellularLocation>
</comment>
<dbReference type="GO" id="GO:0009288">
    <property type="term" value="C:bacterial-type flagellum"/>
    <property type="evidence" value="ECO:0007669"/>
    <property type="project" value="UniProtKB-SubCell"/>
</dbReference>
<sequence>MANIDLSRIRSNIQGLNILHSLRTVNNELATHQLRLGTGQRINSAGDDPAGMTIATKLRSRYRMLSAVYDNIGQAKNMMSVAEGGLLNMSDILVTMNEKLIAAASDSLGSEERNAIVRQLVQQVAELQDIAGQTEFNGVSLLDSAQSFNFQTGPDSQTVWQTSSFAPDALGMVNMLALLETDVIDSANYQTYRDEVDAAMSAVSNGLTAIGSLMNRMTTKEDAISVARINTEAAFSRIFNADMAVEQMEVTKYTILQQTSLAMLAQANLNGQSLLMLFQ</sequence>
<evidence type="ECO:0000256" key="2">
    <source>
        <dbReference type="ARBA" id="ARBA00023143"/>
    </source>
</evidence>
<keyword evidence="6" id="KW-0969">Cilium</keyword>
<dbReference type="EMBL" id="VGIY01000060">
    <property type="protein sequence ID" value="MBM3316957.1"/>
    <property type="molecule type" value="Genomic_DNA"/>
</dbReference>
<keyword evidence="6" id="KW-0966">Cell projection</keyword>
<keyword evidence="3" id="KW-0964">Secreted</keyword>
<dbReference type="AlphaFoldDB" id="A0A937X9Z4"/>
<gene>
    <name evidence="6" type="ORF">FJY75_03800</name>
</gene>
<dbReference type="GO" id="GO:0005576">
    <property type="term" value="C:extracellular region"/>
    <property type="evidence" value="ECO:0007669"/>
    <property type="project" value="UniProtKB-SubCell"/>
</dbReference>
<dbReference type="PANTHER" id="PTHR42792">
    <property type="entry name" value="FLAGELLIN"/>
    <property type="match status" value="1"/>
</dbReference>
<dbReference type="Gene3D" id="1.20.1330.10">
    <property type="entry name" value="f41 fragment of flagellin, N-terminal domain"/>
    <property type="match status" value="1"/>
</dbReference>
<evidence type="ECO:0000259" key="4">
    <source>
        <dbReference type="Pfam" id="PF00669"/>
    </source>
</evidence>
<accession>A0A937X9Z4</accession>
<comment type="function">
    <text evidence="3">Flagellin is the subunit protein which polymerizes to form the filaments of bacterial flagella.</text>
</comment>
<comment type="caution">
    <text evidence="6">The sequence shown here is derived from an EMBL/GenBank/DDBJ whole genome shotgun (WGS) entry which is preliminary data.</text>
</comment>
<dbReference type="InterPro" id="IPR001492">
    <property type="entry name" value="Flagellin"/>
</dbReference>
<keyword evidence="6" id="KW-0282">Flagellum</keyword>
<dbReference type="Pfam" id="PF00669">
    <property type="entry name" value="Flagellin_N"/>
    <property type="match status" value="1"/>
</dbReference>
<dbReference type="Pfam" id="PF00700">
    <property type="entry name" value="Flagellin_C"/>
    <property type="match status" value="1"/>
</dbReference>
<dbReference type="InterPro" id="IPR001029">
    <property type="entry name" value="Flagellin_N"/>
</dbReference>
<evidence type="ECO:0000259" key="5">
    <source>
        <dbReference type="Pfam" id="PF00700"/>
    </source>
</evidence>
<proteinExistence type="inferred from homology"/>
<organism evidence="6 7">
    <name type="scientific">Eiseniibacteriota bacterium</name>
    <dbReference type="NCBI Taxonomy" id="2212470"/>
    <lineage>
        <taxon>Bacteria</taxon>
        <taxon>Candidatus Eiseniibacteriota</taxon>
    </lineage>
</organism>
<dbReference type="Proteomes" id="UP000748308">
    <property type="component" value="Unassembled WGS sequence"/>
</dbReference>
<name>A0A937X9Z4_UNCEI</name>
<evidence type="ECO:0000313" key="7">
    <source>
        <dbReference type="Proteomes" id="UP000748308"/>
    </source>
</evidence>
<evidence type="ECO:0000256" key="3">
    <source>
        <dbReference type="RuleBase" id="RU362073"/>
    </source>
</evidence>
<protein>
    <recommendedName>
        <fullName evidence="3">Flagellin</fullName>
    </recommendedName>
</protein>
<evidence type="ECO:0000313" key="6">
    <source>
        <dbReference type="EMBL" id="MBM3316957.1"/>
    </source>
</evidence>
<feature type="domain" description="Flagellin C-terminal" evidence="5">
    <location>
        <begin position="195"/>
        <end position="278"/>
    </location>
</feature>
<comment type="similarity">
    <text evidence="1 3">Belongs to the bacterial flagellin family.</text>
</comment>